<dbReference type="Pfam" id="PF10229">
    <property type="entry name" value="MMADHC"/>
    <property type="match status" value="1"/>
</dbReference>
<dbReference type="KEGG" id="hro:HELRODRAFT_63279"/>
<dbReference type="eggNOG" id="KOG3994">
    <property type="taxonomic scope" value="Eukaryota"/>
</dbReference>
<dbReference type="OrthoDB" id="10263782at2759"/>
<reference evidence="3" key="1">
    <citation type="submission" date="2012-12" db="EMBL/GenBank/DDBJ databases">
        <authorList>
            <person name="Hellsten U."/>
            <person name="Grimwood J."/>
            <person name="Chapman J.A."/>
            <person name="Shapiro H."/>
            <person name="Aerts A."/>
            <person name="Otillar R.P."/>
            <person name="Terry A.Y."/>
            <person name="Boore J.L."/>
            <person name="Simakov O."/>
            <person name="Marletaz F."/>
            <person name="Cho S.-J."/>
            <person name="Edsinger-Gonzales E."/>
            <person name="Havlak P."/>
            <person name="Kuo D.-H."/>
            <person name="Larsson T."/>
            <person name="Lv J."/>
            <person name="Arendt D."/>
            <person name="Savage R."/>
            <person name="Osoegawa K."/>
            <person name="de Jong P."/>
            <person name="Lindberg D.R."/>
            <person name="Seaver E.C."/>
            <person name="Weisblat D.A."/>
            <person name="Putnam N.H."/>
            <person name="Grigoriev I.V."/>
            <person name="Rokhsar D.S."/>
        </authorList>
    </citation>
    <scope>NUCLEOTIDE SEQUENCE</scope>
</reference>
<dbReference type="OMA" id="DVGCCQV"/>
<dbReference type="GeneID" id="20213484"/>
<dbReference type="PANTHER" id="PTHR13192">
    <property type="entry name" value="MY011 PROTEIN"/>
    <property type="match status" value="1"/>
</dbReference>
<dbReference type="EMBL" id="AMQM01000275">
    <property type="status" value="NOT_ANNOTATED_CDS"/>
    <property type="molecule type" value="Genomic_DNA"/>
</dbReference>
<gene>
    <name evidence="2" type="primary">20213484</name>
    <name evidence="1" type="ORF">HELRODRAFT_63279</name>
</gene>
<evidence type="ECO:0000313" key="1">
    <source>
        <dbReference type="EMBL" id="ESO12981.1"/>
    </source>
</evidence>
<accession>T1FXD6</accession>
<evidence type="ECO:0000313" key="3">
    <source>
        <dbReference type="Proteomes" id="UP000015101"/>
    </source>
</evidence>
<organism evidence="2 3">
    <name type="scientific">Helobdella robusta</name>
    <name type="common">Californian leech</name>
    <dbReference type="NCBI Taxonomy" id="6412"/>
    <lineage>
        <taxon>Eukaryota</taxon>
        <taxon>Metazoa</taxon>
        <taxon>Spiralia</taxon>
        <taxon>Lophotrochozoa</taxon>
        <taxon>Annelida</taxon>
        <taxon>Clitellata</taxon>
        <taxon>Hirudinea</taxon>
        <taxon>Rhynchobdellida</taxon>
        <taxon>Glossiphoniidae</taxon>
        <taxon>Helobdella</taxon>
    </lineage>
</organism>
<dbReference type="InterPro" id="IPR019362">
    <property type="entry name" value="MMADHC"/>
</dbReference>
<dbReference type="InParanoid" id="T1FXD6"/>
<dbReference type="EMBL" id="KB095811">
    <property type="protein sequence ID" value="ESO12981.1"/>
    <property type="molecule type" value="Genomic_DNA"/>
</dbReference>
<evidence type="ECO:0008006" key="4">
    <source>
        <dbReference type="Google" id="ProtNLM"/>
    </source>
</evidence>
<dbReference type="RefSeq" id="XP_009009701.1">
    <property type="nucleotide sequence ID" value="XM_009011453.1"/>
</dbReference>
<dbReference type="STRING" id="6412.T1FXD6"/>
<keyword evidence="3" id="KW-1185">Reference proteome</keyword>
<protein>
    <recommendedName>
        <fullName evidence="4">Methylmalonic aciduria and homocystinuria type D protein, mitochondrial</fullName>
    </recommendedName>
</protein>
<sequence>DFQELFVDRDLSNGPLSIVTLSQNTVNDMSAWSPSVEEEREEILVKFIEGATEICNALKSAGYWADFIEPESGRPYFGAYTGSTLFETDHRYKKLGFNINDLGCCKVIVHSVWGAYVYVGSLFTNAPIDHPVITKLTQYNEKQ</sequence>
<proteinExistence type="predicted"/>
<dbReference type="CTD" id="20213484"/>
<reference evidence="1 3" key="2">
    <citation type="journal article" date="2013" name="Nature">
        <title>Insights into bilaterian evolution from three spiralian genomes.</title>
        <authorList>
            <person name="Simakov O."/>
            <person name="Marletaz F."/>
            <person name="Cho S.J."/>
            <person name="Edsinger-Gonzales E."/>
            <person name="Havlak P."/>
            <person name="Hellsten U."/>
            <person name="Kuo D.H."/>
            <person name="Larsson T."/>
            <person name="Lv J."/>
            <person name="Arendt D."/>
            <person name="Savage R."/>
            <person name="Osoegawa K."/>
            <person name="de Jong P."/>
            <person name="Grimwood J."/>
            <person name="Chapman J.A."/>
            <person name="Shapiro H."/>
            <person name="Aerts A."/>
            <person name="Otillar R.P."/>
            <person name="Terry A.Y."/>
            <person name="Boore J.L."/>
            <person name="Grigoriev I.V."/>
            <person name="Lindberg D.R."/>
            <person name="Seaver E.C."/>
            <person name="Weisblat D.A."/>
            <person name="Putnam N.H."/>
            <person name="Rokhsar D.S."/>
        </authorList>
    </citation>
    <scope>NUCLEOTIDE SEQUENCE</scope>
</reference>
<dbReference type="EnsemblMetazoa" id="HelroT63279">
    <property type="protein sequence ID" value="HelroP63279"/>
    <property type="gene ID" value="HelroG63279"/>
</dbReference>
<dbReference type="AlphaFoldDB" id="T1FXD6"/>
<dbReference type="PANTHER" id="PTHR13192:SF3">
    <property type="entry name" value="COBALAMIN TRAFFICKING PROTEIN CBLD"/>
    <property type="match status" value="1"/>
</dbReference>
<reference evidence="2" key="3">
    <citation type="submission" date="2015-06" db="UniProtKB">
        <authorList>
            <consortium name="EnsemblMetazoa"/>
        </authorList>
    </citation>
    <scope>IDENTIFICATION</scope>
</reference>
<dbReference type="Proteomes" id="UP000015101">
    <property type="component" value="Unassembled WGS sequence"/>
</dbReference>
<evidence type="ECO:0000313" key="2">
    <source>
        <dbReference type="EnsemblMetazoa" id="HelroP63279"/>
    </source>
</evidence>
<name>T1FXD6_HELRO</name>
<dbReference type="HOGENOM" id="CLU_1679636_0_0_1"/>
<dbReference type="GO" id="GO:0009235">
    <property type="term" value="P:cobalamin metabolic process"/>
    <property type="evidence" value="ECO:0007669"/>
    <property type="project" value="InterPro"/>
</dbReference>